<dbReference type="GO" id="GO:0005615">
    <property type="term" value="C:extracellular space"/>
    <property type="evidence" value="ECO:0007669"/>
    <property type="project" value="TreeGrafter"/>
</dbReference>
<name>A0AAV5WTS0_9BILA</name>
<dbReference type="AlphaFoldDB" id="A0AAV5WTS0"/>
<dbReference type="Proteomes" id="UP001432322">
    <property type="component" value="Unassembled WGS sequence"/>
</dbReference>
<accession>A0AAV5WTS0</accession>
<keyword evidence="3" id="KW-0372">Hormone</keyword>
<proteinExistence type="inferred from homology"/>
<evidence type="ECO:0000256" key="5">
    <source>
        <dbReference type="SAM" id="SignalP"/>
    </source>
</evidence>
<keyword evidence="5" id="KW-0732">Signal</keyword>
<comment type="subunit">
    <text evidence="2">Homodimer; disulfide-linked.</text>
</comment>
<evidence type="ECO:0000256" key="3">
    <source>
        <dbReference type="ARBA" id="ARBA00022702"/>
    </source>
</evidence>
<evidence type="ECO:0000256" key="2">
    <source>
        <dbReference type="ARBA" id="ARBA00011748"/>
    </source>
</evidence>
<dbReference type="PANTHER" id="PTHR11245:SF6">
    <property type="entry name" value="DUF19 DOMAIN-CONTAINING PROTEIN"/>
    <property type="match status" value="1"/>
</dbReference>
<reference evidence="6" key="1">
    <citation type="submission" date="2023-10" db="EMBL/GenBank/DDBJ databases">
        <title>Genome assembly of Pristionchus species.</title>
        <authorList>
            <person name="Yoshida K."/>
            <person name="Sommer R.J."/>
        </authorList>
    </citation>
    <scope>NUCLEOTIDE SEQUENCE</scope>
    <source>
        <strain evidence="6">RS5133</strain>
    </source>
</reference>
<evidence type="ECO:0000313" key="6">
    <source>
        <dbReference type="EMBL" id="GMT34079.1"/>
    </source>
</evidence>
<dbReference type="EMBL" id="BTSY01000006">
    <property type="protein sequence ID" value="GMT34079.1"/>
    <property type="molecule type" value="Genomic_DNA"/>
</dbReference>
<feature type="chain" id="PRO_5043562958" evidence="5">
    <location>
        <begin position="23"/>
        <end position="186"/>
    </location>
</feature>
<evidence type="ECO:0000256" key="1">
    <source>
        <dbReference type="ARBA" id="ARBA00008693"/>
    </source>
</evidence>
<dbReference type="GO" id="GO:0005179">
    <property type="term" value="F:hormone activity"/>
    <property type="evidence" value="ECO:0007669"/>
    <property type="project" value="UniProtKB-KW"/>
</dbReference>
<comment type="caution">
    <text evidence="6">The sequence shown here is derived from an EMBL/GenBank/DDBJ whole genome shotgun (WGS) entry which is preliminary data.</text>
</comment>
<dbReference type="GO" id="GO:0006874">
    <property type="term" value="P:intracellular calcium ion homeostasis"/>
    <property type="evidence" value="ECO:0007669"/>
    <property type="project" value="TreeGrafter"/>
</dbReference>
<evidence type="ECO:0000313" key="7">
    <source>
        <dbReference type="Proteomes" id="UP001432322"/>
    </source>
</evidence>
<evidence type="ECO:0000256" key="4">
    <source>
        <dbReference type="ARBA" id="ARBA00023157"/>
    </source>
</evidence>
<dbReference type="InterPro" id="IPR004978">
    <property type="entry name" value="Stanniocalcin"/>
</dbReference>
<keyword evidence="4" id="KW-1015">Disulfide bond</keyword>
<protein>
    <submittedName>
        <fullName evidence="6">Uncharacterized protein</fullName>
    </submittedName>
</protein>
<keyword evidence="7" id="KW-1185">Reference proteome</keyword>
<dbReference type="PANTHER" id="PTHR11245">
    <property type="entry name" value="STANNIOCALCIN"/>
    <property type="match status" value="1"/>
</dbReference>
<sequence>MPCYLSSSFIFIVFSLFTTVSADSDEGKDEREECNGYRDMERIKSCGSDGYAVRYGLANCERFSRAVEQGTFDAVGREWVKCTTECLIDKLFKIEAVPFLRSNLRKGVGCEIKSVKDSPSLSCSSLEDQAFGSHVPCYLECNFCEICRSQKWGLMSTYRIRDFLNLNSISQVYDIISECGLFHCFM</sequence>
<comment type="similarity">
    <text evidence="1">Belongs to the stanniocalcin family.</text>
</comment>
<gene>
    <name evidence="6" type="ORF">PFISCL1PPCAC_25376</name>
</gene>
<feature type="signal peptide" evidence="5">
    <location>
        <begin position="1"/>
        <end position="22"/>
    </location>
</feature>
<organism evidence="6 7">
    <name type="scientific">Pristionchus fissidentatus</name>
    <dbReference type="NCBI Taxonomy" id="1538716"/>
    <lineage>
        <taxon>Eukaryota</taxon>
        <taxon>Metazoa</taxon>
        <taxon>Ecdysozoa</taxon>
        <taxon>Nematoda</taxon>
        <taxon>Chromadorea</taxon>
        <taxon>Rhabditida</taxon>
        <taxon>Rhabditina</taxon>
        <taxon>Diplogasteromorpha</taxon>
        <taxon>Diplogasteroidea</taxon>
        <taxon>Neodiplogasteridae</taxon>
        <taxon>Pristionchus</taxon>
    </lineage>
</organism>